<gene>
    <name evidence="2" type="ORF">KCQ71_06385</name>
</gene>
<feature type="signal peptide" evidence="1">
    <location>
        <begin position="1"/>
        <end position="23"/>
    </location>
</feature>
<evidence type="ECO:0000256" key="1">
    <source>
        <dbReference type="SAM" id="SignalP"/>
    </source>
</evidence>
<organism evidence="2 3">
    <name type="scientific">Occultella gossypii</name>
    <dbReference type="NCBI Taxonomy" id="2800820"/>
    <lineage>
        <taxon>Bacteria</taxon>
        <taxon>Bacillati</taxon>
        <taxon>Actinomycetota</taxon>
        <taxon>Actinomycetes</taxon>
        <taxon>Micrococcales</taxon>
        <taxon>Ruaniaceae</taxon>
        <taxon>Occultella</taxon>
    </lineage>
</organism>
<reference evidence="2 3" key="1">
    <citation type="submission" date="2021-04" db="EMBL/GenBank/DDBJ databases">
        <title>Ruania sp. nov., isolated from sandy soil of mangrove forest.</title>
        <authorList>
            <person name="Ge X."/>
            <person name="Huang R."/>
            <person name="Liu W."/>
        </authorList>
    </citation>
    <scope>NUCLEOTIDE SEQUENCE [LARGE SCALE GENOMIC DNA]</scope>
    <source>
        <strain evidence="2 3">N2-46</strain>
    </source>
</reference>
<keyword evidence="1" id="KW-0732">Signal</keyword>
<comment type="caution">
    <text evidence="2">The sequence shown here is derived from an EMBL/GenBank/DDBJ whole genome shotgun (WGS) entry which is preliminary data.</text>
</comment>
<keyword evidence="3" id="KW-1185">Reference proteome</keyword>
<evidence type="ECO:0008006" key="4">
    <source>
        <dbReference type="Google" id="ProtNLM"/>
    </source>
</evidence>
<dbReference type="PROSITE" id="PS51257">
    <property type="entry name" value="PROKAR_LIPOPROTEIN"/>
    <property type="match status" value="1"/>
</dbReference>
<dbReference type="Gene3D" id="3.30.1360.200">
    <property type="match status" value="1"/>
</dbReference>
<dbReference type="RefSeq" id="WP_223404021.1">
    <property type="nucleotide sequence ID" value="NZ_JAGSHT010000006.1"/>
</dbReference>
<evidence type="ECO:0000313" key="2">
    <source>
        <dbReference type="EMBL" id="MBZ2195771.1"/>
    </source>
</evidence>
<proteinExistence type="predicted"/>
<accession>A0ABS7S5Z7</accession>
<protein>
    <recommendedName>
        <fullName evidence="4">Preprotein translocase subunit SecD</fullName>
    </recommendedName>
</protein>
<name>A0ABS7S5Z7_9MICO</name>
<dbReference type="Proteomes" id="UP000826651">
    <property type="component" value="Unassembled WGS sequence"/>
</dbReference>
<evidence type="ECO:0000313" key="3">
    <source>
        <dbReference type="Proteomes" id="UP000826651"/>
    </source>
</evidence>
<sequence length="163" mass="16013">MADRMRRSWYVGLLVLVVSACSAGGTGDGPTPTPTGGAVELAVAQACTAGSGADCVPVNGEHVEVSAAEFSRAGVAEATAVPDAGEGDAVDLTFDPDGAAVLQELSAQAAGAGETARLVIRVGETLVSAAAVPEPLEEAAGNVRIALPDGTSAADVVEEIRAG</sequence>
<feature type="chain" id="PRO_5047252629" description="Preprotein translocase subunit SecD" evidence="1">
    <location>
        <begin position="24"/>
        <end position="163"/>
    </location>
</feature>
<dbReference type="EMBL" id="JAGSHT010000006">
    <property type="protein sequence ID" value="MBZ2195771.1"/>
    <property type="molecule type" value="Genomic_DNA"/>
</dbReference>